<dbReference type="Proteomes" id="UP001500621">
    <property type="component" value="Unassembled WGS sequence"/>
</dbReference>
<comment type="similarity">
    <text evidence="2 8">Belongs to the 4-toluene sulfonate uptake permease (TSUP) (TC 2.A.102) family.</text>
</comment>
<evidence type="ECO:0000256" key="6">
    <source>
        <dbReference type="ARBA" id="ARBA00022989"/>
    </source>
</evidence>
<feature type="transmembrane region" description="Helical" evidence="8">
    <location>
        <begin position="208"/>
        <end position="229"/>
    </location>
</feature>
<feature type="transmembrane region" description="Helical" evidence="8">
    <location>
        <begin position="87"/>
        <end position="109"/>
    </location>
</feature>
<dbReference type="EMBL" id="BAABIM010000003">
    <property type="protein sequence ID" value="GAA4689540.1"/>
    <property type="molecule type" value="Genomic_DNA"/>
</dbReference>
<feature type="transmembrane region" description="Helical" evidence="8">
    <location>
        <begin position="179"/>
        <end position="196"/>
    </location>
</feature>
<dbReference type="InterPro" id="IPR052017">
    <property type="entry name" value="TSUP"/>
</dbReference>
<keyword evidence="6 8" id="KW-1133">Transmembrane helix</keyword>
<name>A0ABP8WHQ7_9ACTN</name>
<feature type="transmembrane region" description="Helical" evidence="8">
    <location>
        <begin position="31"/>
        <end position="50"/>
    </location>
</feature>
<feature type="transmembrane region" description="Helical" evidence="8">
    <location>
        <begin position="62"/>
        <end position="81"/>
    </location>
</feature>
<dbReference type="InterPro" id="IPR002781">
    <property type="entry name" value="TM_pro_TauE-like"/>
</dbReference>
<feature type="transmembrane region" description="Helical" evidence="8">
    <location>
        <begin position="153"/>
        <end position="172"/>
    </location>
</feature>
<organism evidence="9 10">
    <name type="scientific">Nocardioides nanhaiensis</name>
    <dbReference type="NCBI Taxonomy" id="1476871"/>
    <lineage>
        <taxon>Bacteria</taxon>
        <taxon>Bacillati</taxon>
        <taxon>Actinomycetota</taxon>
        <taxon>Actinomycetes</taxon>
        <taxon>Propionibacteriales</taxon>
        <taxon>Nocardioidaceae</taxon>
        <taxon>Nocardioides</taxon>
    </lineage>
</organism>
<keyword evidence="5 8" id="KW-0812">Transmembrane</keyword>
<evidence type="ECO:0000313" key="10">
    <source>
        <dbReference type="Proteomes" id="UP001500621"/>
    </source>
</evidence>
<keyword evidence="4 8" id="KW-1003">Cell membrane</keyword>
<gene>
    <name evidence="9" type="ORF">GCM10023226_29250</name>
</gene>
<dbReference type="PANTHER" id="PTHR30269">
    <property type="entry name" value="TRANSMEMBRANE PROTEIN YFCA"/>
    <property type="match status" value="1"/>
</dbReference>
<protein>
    <recommendedName>
        <fullName evidence="8">Probable membrane transporter protein</fullName>
    </recommendedName>
</protein>
<evidence type="ECO:0000256" key="5">
    <source>
        <dbReference type="ARBA" id="ARBA00022692"/>
    </source>
</evidence>
<evidence type="ECO:0000256" key="4">
    <source>
        <dbReference type="ARBA" id="ARBA00022475"/>
    </source>
</evidence>
<keyword evidence="10" id="KW-1185">Reference proteome</keyword>
<evidence type="ECO:0000256" key="8">
    <source>
        <dbReference type="RuleBase" id="RU363041"/>
    </source>
</evidence>
<proteinExistence type="inferred from homology"/>
<feature type="transmembrane region" description="Helical" evidence="8">
    <location>
        <begin position="116"/>
        <end position="141"/>
    </location>
</feature>
<dbReference type="Pfam" id="PF01925">
    <property type="entry name" value="TauE"/>
    <property type="match status" value="1"/>
</dbReference>
<keyword evidence="3" id="KW-0813">Transport</keyword>
<evidence type="ECO:0000256" key="7">
    <source>
        <dbReference type="ARBA" id="ARBA00023136"/>
    </source>
</evidence>
<dbReference type="PANTHER" id="PTHR30269:SF37">
    <property type="entry name" value="MEMBRANE TRANSPORTER PROTEIN"/>
    <property type="match status" value="1"/>
</dbReference>
<comment type="subcellular location">
    <subcellularLocation>
        <location evidence="1 8">Cell membrane</location>
        <topology evidence="1 8">Multi-pass membrane protein</topology>
    </subcellularLocation>
</comment>
<evidence type="ECO:0000313" key="9">
    <source>
        <dbReference type="EMBL" id="GAA4689540.1"/>
    </source>
</evidence>
<evidence type="ECO:0000256" key="2">
    <source>
        <dbReference type="ARBA" id="ARBA00009142"/>
    </source>
</evidence>
<evidence type="ECO:0000256" key="1">
    <source>
        <dbReference type="ARBA" id="ARBA00004651"/>
    </source>
</evidence>
<evidence type="ECO:0000256" key="3">
    <source>
        <dbReference type="ARBA" id="ARBA00022448"/>
    </source>
</evidence>
<comment type="caution">
    <text evidence="9">The sequence shown here is derived from an EMBL/GenBank/DDBJ whole genome shotgun (WGS) entry which is preliminary data.</text>
</comment>
<keyword evidence="7 8" id="KW-0472">Membrane</keyword>
<reference evidence="10" key="1">
    <citation type="journal article" date="2019" name="Int. J. Syst. Evol. Microbiol.">
        <title>The Global Catalogue of Microorganisms (GCM) 10K type strain sequencing project: providing services to taxonomists for standard genome sequencing and annotation.</title>
        <authorList>
            <consortium name="The Broad Institute Genomics Platform"/>
            <consortium name="The Broad Institute Genome Sequencing Center for Infectious Disease"/>
            <person name="Wu L."/>
            <person name="Ma J."/>
        </authorList>
    </citation>
    <scope>NUCLEOTIDE SEQUENCE [LARGE SCALE GENOMIC DNA]</scope>
    <source>
        <strain evidence="10">JCM 18127</strain>
    </source>
</reference>
<accession>A0ABP8WHQ7</accession>
<sequence length="230" mass="23883">MAVLLAGAFVQGVVGLGIGLLTAPVVSLLEPQLMPGYLLLLVVLMPVVTLRHERGGVHWRGLAWSLPMRVPGTAVGVWLVAVLADRWIGLAVGVMVLVAVVASSQTVAVPINRGTLGVAGFVSGVTGTATSIGGPPIALLYQSWPAQRVRPTMAVYFLVGATLSLVGLSVTGEITRAQVLLAAVSVPVLLLGDLLARRWRDRLAGPAFRSAVLVVCLVSALALVLRSLLP</sequence>